<feature type="domain" description="TraG P-loop" evidence="2">
    <location>
        <begin position="359"/>
        <end position="437"/>
    </location>
</feature>
<dbReference type="SUPFAM" id="SSF52540">
    <property type="entry name" value="P-loop containing nucleoside triphosphate hydrolases"/>
    <property type="match status" value="1"/>
</dbReference>
<dbReference type="CDD" id="cd01127">
    <property type="entry name" value="TrwB_TraG_TraD_VirD4"/>
    <property type="match status" value="1"/>
</dbReference>
<evidence type="ECO:0000256" key="1">
    <source>
        <dbReference type="SAM" id="MobiDB-lite"/>
    </source>
</evidence>
<dbReference type="Gene3D" id="3.40.50.300">
    <property type="entry name" value="P-loop containing nucleotide triphosphate hydrolases"/>
    <property type="match status" value="1"/>
</dbReference>
<dbReference type="PANTHER" id="PTHR30121">
    <property type="entry name" value="UNCHARACTERIZED PROTEIN YJGR-RELATED"/>
    <property type="match status" value="1"/>
</dbReference>
<dbReference type="EMBL" id="VMGN01000047">
    <property type="protein sequence ID" value="TSC93326.1"/>
    <property type="molecule type" value="Genomic_DNA"/>
</dbReference>
<sequence length="714" mass="79366">MPDPIKNPTSADTSTFGRPVATPPASSLSSLSSSSSSPSQPLSSSSSADFWQDAKNPTLDPKESQLSKKFTTPPQITIGEGKPPTLEVEESTELQKPVVDSKTSPPIAENPQPEPDPQQLAKENLIVKEAQKVFAEGMLSVRDIIAPAAFLVNPSYLQLGDIFCKTLFVYTYPRYLEANWLSPIINYDVTMDIGMHIHPLETANVMHDLKNQVGKIQSSMMIAQEKGAPRDPELETALGDVEALRDVLQRGEVRLFQLGLYFTIYGDTLEELNTLVKQFESTLGGMLIYTKESLLQMDGGFISTAPLMEDKISVLRNLDTGSISSIFPFTSSELTQEDGILYGINRHNNSLIIFDRFNLENANSVVFAKSGSGKSYLIKLEALRSLMLGTDIIVVDPESEYKNLCDSVGGSYLKISLNAKQRINPFDLPRGIDPEKETGDDVLRSNISSLHGLINLMVGGLTPEEDALVEKGIYETYALKDITTDPESQKNEPPIMQDFYNVLSNMNGTESVTRRLSKYTEGTFAGLFNAPTNFELKPGFVVFSVRDLEEQLRPIAMYMILDYIWTKIRMDMRRRLMIIDEAWWMMQYEDSAKFLHGLAKRARKYYLGLTIISQDVEDFLASRYGKAIVSNSSMQILLKQSTASIDIVAETFALTEGEKYLLLESDVGEGLFFAGLNHVAIKVIASYTEDQIITTDPEQLLSQTGQTPQGQESL</sequence>
<dbReference type="NCBIfam" id="NF045971">
    <property type="entry name" value="conju_CD1110"/>
    <property type="match status" value="1"/>
</dbReference>
<gene>
    <name evidence="3" type="ORF">Athens101428_698</name>
</gene>
<dbReference type="PANTHER" id="PTHR30121:SF6">
    <property type="entry name" value="SLR6007 PROTEIN"/>
    <property type="match status" value="1"/>
</dbReference>
<dbReference type="Gene3D" id="1.10.8.730">
    <property type="match status" value="1"/>
</dbReference>
<dbReference type="AlphaFoldDB" id="A0A554LKB7"/>
<evidence type="ECO:0000259" key="2">
    <source>
        <dbReference type="Pfam" id="PF19044"/>
    </source>
</evidence>
<dbReference type="Pfam" id="PF19044">
    <property type="entry name" value="P-loop_TraG"/>
    <property type="match status" value="2"/>
</dbReference>
<organism evidence="3 4">
    <name type="scientific">Candidatus Berkelbacteria bacterium Athens1014_28</name>
    <dbReference type="NCBI Taxonomy" id="2017145"/>
    <lineage>
        <taxon>Bacteria</taxon>
        <taxon>Candidatus Berkelbacteria</taxon>
    </lineage>
</organism>
<feature type="domain" description="TraG P-loop" evidence="2">
    <location>
        <begin position="519"/>
        <end position="663"/>
    </location>
</feature>
<dbReference type="InterPro" id="IPR027417">
    <property type="entry name" value="P-loop_NTPase"/>
</dbReference>
<feature type="compositionally biased region" description="Polar residues" evidence="1">
    <location>
        <begin position="7"/>
        <end position="16"/>
    </location>
</feature>
<dbReference type="InterPro" id="IPR043964">
    <property type="entry name" value="P-loop_TraG"/>
</dbReference>
<dbReference type="Proteomes" id="UP000316495">
    <property type="component" value="Unassembled WGS sequence"/>
</dbReference>
<feature type="region of interest" description="Disordered" evidence="1">
    <location>
        <begin position="1"/>
        <end position="118"/>
    </location>
</feature>
<proteinExistence type="predicted"/>
<feature type="compositionally biased region" description="Low complexity" evidence="1">
    <location>
        <begin position="26"/>
        <end position="47"/>
    </location>
</feature>
<evidence type="ECO:0000313" key="3">
    <source>
        <dbReference type="EMBL" id="TSC93326.1"/>
    </source>
</evidence>
<comment type="caution">
    <text evidence="3">The sequence shown here is derived from an EMBL/GenBank/DDBJ whole genome shotgun (WGS) entry which is preliminary data.</text>
</comment>
<evidence type="ECO:0000313" key="4">
    <source>
        <dbReference type="Proteomes" id="UP000316495"/>
    </source>
</evidence>
<reference evidence="3 4" key="1">
    <citation type="submission" date="2017-07" db="EMBL/GenBank/DDBJ databases">
        <title>Mechanisms for carbon and nitrogen cycling indicate functional differentiation within the Candidate Phyla Radiation.</title>
        <authorList>
            <person name="Danczak R.E."/>
            <person name="Johnston M.D."/>
            <person name="Kenah C."/>
            <person name="Slattery M."/>
            <person name="Wrighton K.C."/>
            <person name="Wilkins M.J."/>
        </authorList>
    </citation>
    <scope>NUCLEOTIDE SEQUENCE [LARGE SCALE GENOMIC DNA]</scope>
    <source>
        <strain evidence="3">Athens1014_28</strain>
    </source>
</reference>
<protein>
    <submittedName>
        <fullName evidence="3">Type IV secretory pathway VirB4 components-like protein</fullName>
    </submittedName>
</protein>
<dbReference type="InterPro" id="IPR051162">
    <property type="entry name" value="T4SS_component"/>
</dbReference>
<accession>A0A554LKB7</accession>
<name>A0A554LKB7_9BACT</name>